<evidence type="ECO:0000313" key="3">
    <source>
        <dbReference type="Proteomes" id="UP000324897"/>
    </source>
</evidence>
<proteinExistence type="predicted"/>
<dbReference type="Gramene" id="TVU05145">
    <property type="protein sequence ID" value="TVU05145"/>
    <property type="gene ID" value="EJB05_48297"/>
</dbReference>
<evidence type="ECO:0000313" key="2">
    <source>
        <dbReference type="EMBL" id="TVU05145.1"/>
    </source>
</evidence>
<name>A0A5J9T1G8_9POAL</name>
<keyword evidence="1" id="KW-1133">Transmembrane helix</keyword>
<protein>
    <submittedName>
        <fullName evidence="2">Uncharacterized protein</fullName>
    </submittedName>
</protein>
<sequence length="236" mass="26180">MSPPDFVSSAFETNRVRPTLATGSVCLSAVPVALALIGSSFAGGTLTPRRQGPMDLGALRLVPGPLSSPATVLFHSVPWVLPWSPAPCIRWRPGARRTGRYLRHSSPCRSAARWRRGDLSMPPRRHRLLEFAPCELCRRRACPPRSVHRQWCPGIMVGSYRCSWYPGCANGWWIWCCSIHVVSFGCDNQYVRRVDQSNGVAADGVRAEVSRSCHMRCMLVSVMESLESPTDPVFVC</sequence>
<keyword evidence="1" id="KW-0812">Transmembrane</keyword>
<evidence type="ECO:0000256" key="1">
    <source>
        <dbReference type="SAM" id="Phobius"/>
    </source>
</evidence>
<gene>
    <name evidence="2" type="ORF">EJB05_48297</name>
</gene>
<comment type="caution">
    <text evidence="2">The sequence shown here is derived from an EMBL/GenBank/DDBJ whole genome shotgun (WGS) entry which is preliminary data.</text>
</comment>
<keyword evidence="3" id="KW-1185">Reference proteome</keyword>
<dbReference type="Proteomes" id="UP000324897">
    <property type="component" value="Unassembled WGS sequence"/>
</dbReference>
<accession>A0A5J9T1G8</accession>
<dbReference type="AlphaFoldDB" id="A0A5J9T1G8"/>
<feature type="transmembrane region" description="Helical" evidence="1">
    <location>
        <begin position="20"/>
        <end position="44"/>
    </location>
</feature>
<reference evidence="2 3" key="1">
    <citation type="journal article" date="2019" name="Sci. Rep.">
        <title>A high-quality genome of Eragrostis curvula grass provides insights into Poaceae evolution and supports new strategies to enhance forage quality.</title>
        <authorList>
            <person name="Carballo J."/>
            <person name="Santos B.A.C.M."/>
            <person name="Zappacosta D."/>
            <person name="Garbus I."/>
            <person name="Selva J.P."/>
            <person name="Gallo C.A."/>
            <person name="Diaz A."/>
            <person name="Albertini E."/>
            <person name="Caccamo M."/>
            <person name="Echenique V."/>
        </authorList>
    </citation>
    <scope>NUCLEOTIDE SEQUENCE [LARGE SCALE GENOMIC DNA]</scope>
    <source>
        <strain evidence="3">cv. Victoria</strain>
        <tissue evidence="2">Leaf</tissue>
    </source>
</reference>
<dbReference type="EMBL" id="RWGY01000051">
    <property type="protein sequence ID" value="TVU05145.1"/>
    <property type="molecule type" value="Genomic_DNA"/>
</dbReference>
<keyword evidence="1" id="KW-0472">Membrane</keyword>
<organism evidence="2 3">
    <name type="scientific">Eragrostis curvula</name>
    <name type="common">weeping love grass</name>
    <dbReference type="NCBI Taxonomy" id="38414"/>
    <lineage>
        <taxon>Eukaryota</taxon>
        <taxon>Viridiplantae</taxon>
        <taxon>Streptophyta</taxon>
        <taxon>Embryophyta</taxon>
        <taxon>Tracheophyta</taxon>
        <taxon>Spermatophyta</taxon>
        <taxon>Magnoliopsida</taxon>
        <taxon>Liliopsida</taxon>
        <taxon>Poales</taxon>
        <taxon>Poaceae</taxon>
        <taxon>PACMAD clade</taxon>
        <taxon>Chloridoideae</taxon>
        <taxon>Eragrostideae</taxon>
        <taxon>Eragrostidinae</taxon>
        <taxon>Eragrostis</taxon>
    </lineage>
</organism>